<dbReference type="GO" id="GO:0004674">
    <property type="term" value="F:protein serine/threonine kinase activity"/>
    <property type="evidence" value="ECO:0007669"/>
    <property type="project" value="UniProtKB-KW"/>
</dbReference>
<dbReference type="InterPro" id="IPR008271">
    <property type="entry name" value="Ser/Thr_kinase_AS"/>
</dbReference>
<keyword evidence="21" id="KW-1185">Reference proteome</keyword>
<dbReference type="Pfam" id="PF13855">
    <property type="entry name" value="LRR_8"/>
    <property type="match status" value="2"/>
</dbReference>
<proteinExistence type="inferred from homology"/>
<dbReference type="Gene3D" id="1.10.510.10">
    <property type="entry name" value="Transferase(Phosphotransferase) domain 1"/>
    <property type="match status" value="1"/>
</dbReference>
<dbReference type="FunFam" id="3.80.10.10:FF:000371">
    <property type="entry name" value="Leucine-rich repeat receptor-like serine/threonine-protein kinase BAM3"/>
    <property type="match status" value="1"/>
</dbReference>
<evidence type="ECO:0000259" key="19">
    <source>
        <dbReference type="PROSITE" id="PS50011"/>
    </source>
</evidence>
<accession>A0A835KJG0</accession>
<protein>
    <recommendedName>
        <fullName evidence="3">non-specific serine/threonine protein kinase</fullName>
        <ecNumber evidence="3">2.7.11.1</ecNumber>
    </recommendedName>
</protein>
<evidence type="ECO:0000256" key="8">
    <source>
        <dbReference type="ARBA" id="ARBA00022729"/>
    </source>
</evidence>
<keyword evidence="4" id="KW-0723">Serine/threonine-protein kinase</keyword>
<dbReference type="Pfam" id="PF00560">
    <property type="entry name" value="LRR_1"/>
    <property type="match status" value="3"/>
</dbReference>
<dbReference type="AlphaFoldDB" id="A0A835KJG0"/>
<feature type="compositionally biased region" description="Low complexity" evidence="17">
    <location>
        <begin position="1023"/>
        <end position="1057"/>
    </location>
</feature>
<keyword evidence="8 18" id="KW-0732">Signal</keyword>
<dbReference type="Gene3D" id="3.30.200.20">
    <property type="entry name" value="Phosphorylase Kinase, domain 1"/>
    <property type="match status" value="1"/>
</dbReference>
<name>A0A835KJG0_9POAL</name>
<evidence type="ECO:0000256" key="18">
    <source>
        <dbReference type="SAM" id="SignalP"/>
    </source>
</evidence>
<dbReference type="InterPro" id="IPR011009">
    <property type="entry name" value="Kinase-like_dom_sf"/>
</dbReference>
<dbReference type="EMBL" id="JACEFO010001613">
    <property type="protein sequence ID" value="KAF8730720.1"/>
    <property type="molecule type" value="Genomic_DNA"/>
</dbReference>
<dbReference type="InterPro" id="IPR032675">
    <property type="entry name" value="LRR_dom_sf"/>
</dbReference>
<keyword evidence="9" id="KW-0677">Repeat</keyword>
<keyword evidence="10" id="KW-0547">Nucleotide-binding</keyword>
<evidence type="ECO:0000313" key="21">
    <source>
        <dbReference type="Proteomes" id="UP000636709"/>
    </source>
</evidence>
<dbReference type="SMART" id="SM00369">
    <property type="entry name" value="LRR_TYP"/>
    <property type="match status" value="8"/>
</dbReference>
<dbReference type="FunFam" id="3.80.10.10:FF:000108">
    <property type="entry name" value="Leucine-rich repeat receptor-like serine/threonine-protein kinase BAM3"/>
    <property type="match status" value="1"/>
</dbReference>
<dbReference type="SUPFAM" id="SSF52058">
    <property type="entry name" value="L domain-like"/>
    <property type="match status" value="2"/>
</dbReference>
<evidence type="ECO:0000313" key="20">
    <source>
        <dbReference type="EMBL" id="KAF8730720.1"/>
    </source>
</evidence>
<evidence type="ECO:0000256" key="1">
    <source>
        <dbReference type="ARBA" id="ARBA00004167"/>
    </source>
</evidence>
<gene>
    <name evidence="20" type="ORF">HU200_016582</name>
</gene>
<reference evidence="20" key="1">
    <citation type="submission" date="2020-07" db="EMBL/GenBank/DDBJ databases">
        <title>Genome sequence and genetic diversity analysis of an under-domesticated orphan crop, white fonio (Digitaria exilis).</title>
        <authorList>
            <person name="Bennetzen J.L."/>
            <person name="Chen S."/>
            <person name="Ma X."/>
            <person name="Wang X."/>
            <person name="Yssel A.E.J."/>
            <person name="Chaluvadi S.R."/>
            <person name="Johnson M."/>
            <person name="Gangashetty P."/>
            <person name="Hamidou F."/>
            <person name="Sanogo M.D."/>
            <person name="Zwaenepoel A."/>
            <person name="Wallace J."/>
            <person name="Van De Peer Y."/>
            <person name="Van Deynze A."/>
        </authorList>
    </citation>
    <scope>NUCLEOTIDE SEQUENCE</scope>
    <source>
        <tissue evidence="20">Leaves</tissue>
    </source>
</reference>
<dbReference type="InterPro" id="IPR003591">
    <property type="entry name" value="Leu-rich_rpt_typical-subtyp"/>
</dbReference>
<evidence type="ECO:0000256" key="11">
    <source>
        <dbReference type="ARBA" id="ARBA00022777"/>
    </source>
</evidence>
<dbReference type="SUPFAM" id="SSF56112">
    <property type="entry name" value="Protein kinase-like (PK-like)"/>
    <property type="match status" value="1"/>
</dbReference>
<dbReference type="Pfam" id="PF23598">
    <property type="entry name" value="LRR_14"/>
    <property type="match status" value="1"/>
</dbReference>
<dbReference type="Proteomes" id="UP000636709">
    <property type="component" value="Unassembled WGS sequence"/>
</dbReference>
<evidence type="ECO:0000256" key="16">
    <source>
        <dbReference type="ARBA" id="ARBA00023180"/>
    </source>
</evidence>
<keyword evidence="7" id="KW-0812">Transmembrane</keyword>
<feature type="signal peptide" evidence="18">
    <location>
        <begin position="1"/>
        <end position="20"/>
    </location>
</feature>
<comment type="similarity">
    <text evidence="2">Belongs to the protein kinase superfamily. Ser/Thr protein kinase family.</text>
</comment>
<dbReference type="PROSITE" id="PS50011">
    <property type="entry name" value="PROTEIN_KINASE_DOM"/>
    <property type="match status" value="1"/>
</dbReference>
<sequence length="1080" mass="112528">MRLLLLQPLLLTLLLHSVLISGNAVVAVAGGGDLRGDAAALLALKAALACRPHALRSWTSANAAAVCAWTGVRCSGGRVVAVDLANMNVSNGAAVSVRVAGDGLDALETLSLAGNGIVGTVGASSLPALRHVNVSGNQLTGDLDGGDGGWDFASLPALEVFDAYDNNFTSPLPLAVAGLPRLKYLDLGGNYFTGEIPPAYGTMPAIEYLSLNGNNLQGRIPPELGNLTALKELYLGYYNEFSGGVPPELGRLRNLGVLDVSNCGLTGAIPPELGALSSLNTLFLHTNQLSGTIPPELGNLTSLTALDLSNNALSGEVPTSLASLTNLKLLNLFLNRLHGPVPEFVAALPRLETLQLFMNNLTGRIPARLGADGAQLRLVDLSSNRLTGVIPDTLCNSGEVHTAILMNNFLFGPIPDSLGSCSSLTRVRLGQNYLNGSIPAGLLYLPRLNLLELQNNLLSGEVPSNPTPASSSSQLAQLNLSNNLLSGPLPSTLGNLTSLQTLLVSSNRLSGEVPAEIGELRRLVKLDLSGNELLGCIPATVGNCGELTYLDVSRNNLSGPIPETIAGIRVLNYLNLSRNALSGDIPAAIGDMSSLTAADFSYNDLSGKLPDTGQLGYLNATAFAGNPALCGAVLRRPCSAAAVSGESSASSTPVTSTRRGGSGELKLVLALGLLACSVAFAVAAVLRARSIRGGDGDAGEGKWRFTAFHKVDFGVSEVIECMKDDTNIIGRGGAGTVYAGRTRSGGAIAVKRLQRGGVSAGAGEDDVNNDRGFRAEVRTLGSIRHRNIVRLLAFCSNRDANVLVYEYMGGGSLGEVLHGKGGAFLAWGKRYRIAVEAARGLCYLHHDCAPMIVHRDVKSNNILLGDGMEARVADFGLAKFLRRGGGGGGGGGGATSECMSAVAGSYGYIAPEYAYTLRVDEKSDVYSYGVVLLELITGRRPVGDFGEGVDIVQWAKRATGGRREAVPGIADRRLTGDDDAPADEVAHLFFVAMLCVQENSVERPTMREVLQMLSEFPRHGEDSSSPSTSLSSVKTSPASTSSAAAPPEGPAMSSSSDGSKDHSPPVANCGYKLFVPDLLA</sequence>
<comment type="subcellular location">
    <subcellularLocation>
        <location evidence="1">Membrane</location>
        <topology evidence="1">Single-pass membrane protein</topology>
    </subcellularLocation>
</comment>
<evidence type="ECO:0000256" key="2">
    <source>
        <dbReference type="ARBA" id="ARBA00008684"/>
    </source>
</evidence>
<evidence type="ECO:0000256" key="5">
    <source>
        <dbReference type="ARBA" id="ARBA00022614"/>
    </source>
</evidence>
<dbReference type="InterPro" id="IPR013210">
    <property type="entry name" value="LRR_N_plant-typ"/>
</dbReference>
<keyword evidence="15" id="KW-0675">Receptor</keyword>
<keyword evidence="5" id="KW-0433">Leucine-rich repeat</keyword>
<dbReference type="GO" id="GO:0016020">
    <property type="term" value="C:membrane"/>
    <property type="evidence" value="ECO:0007669"/>
    <property type="project" value="UniProtKB-SubCell"/>
</dbReference>
<evidence type="ECO:0000256" key="15">
    <source>
        <dbReference type="ARBA" id="ARBA00023170"/>
    </source>
</evidence>
<dbReference type="PRINTS" id="PR00019">
    <property type="entry name" value="LEURICHRPT"/>
</dbReference>
<feature type="domain" description="Protein kinase" evidence="19">
    <location>
        <begin position="723"/>
        <end position="1017"/>
    </location>
</feature>
<keyword evidence="16" id="KW-0325">Glycoprotein</keyword>
<evidence type="ECO:0000256" key="10">
    <source>
        <dbReference type="ARBA" id="ARBA00022741"/>
    </source>
</evidence>
<keyword evidence="14" id="KW-0472">Membrane</keyword>
<dbReference type="FunFam" id="1.10.510.10:FF:000201">
    <property type="entry name" value="Leucine-rich repeat receptor-like serine/threonine-protein kinase"/>
    <property type="match status" value="1"/>
</dbReference>
<evidence type="ECO:0000256" key="6">
    <source>
        <dbReference type="ARBA" id="ARBA00022679"/>
    </source>
</evidence>
<dbReference type="Gene3D" id="3.80.10.10">
    <property type="entry name" value="Ribonuclease Inhibitor"/>
    <property type="match status" value="3"/>
</dbReference>
<comment type="caution">
    <text evidence="20">The sequence shown here is derived from an EMBL/GenBank/DDBJ whole genome shotgun (WGS) entry which is preliminary data.</text>
</comment>
<dbReference type="Pfam" id="PF00069">
    <property type="entry name" value="Pkinase"/>
    <property type="match status" value="1"/>
</dbReference>
<feature type="chain" id="PRO_5032983608" description="non-specific serine/threonine protein kinase" evidence="18">
    <location>
        <begin position="21"/>
        <end position="1080"/>
    </location>
</feature>
<evidence type="ECO:0000256" key="3">
    <source>
        <dbReference type="ARBA" id="ARBA00012513"/>
    </source>
</evidence>
<keyword evidence="12" id="KW-0067">ATP-binding</keyword>
<dbReference type="PANTHER" id="PTHR48056:SF38">
    <property type="entry name" value="LEUCINE-RICH REPEAT RECEPTOR-LIKE SERINE_THREONINE-PROTEIN KINASE BAM1"/>
    <property type="match status" value="1"/>
</dbReference>
<dbReference type="PROSITE" id="PS00108">
    <property type="entry name" value="PROTEIN_KINASE_ST"/>
    <property type="match status" value="1"/>
</dbReference>
<keyword evidence="6" id="KW-0808">Transferase</keyword>
<keyword evidence="11" id="KW-0418">Kinase</keyword>
<dbReference type="FunFam" id="3.80.10.10:FF:000560">
    <property type="entry name" value="Leucine-rich repeat receptor-like serine/threonine-protein kinase BAM3"/>
    <property type="match status" value="1"/>
</dbReference>
<dbReference type="InterPro" id="IPR050647">
    <property type="entry name" value="Plant_LRR-RLKs"/>
</dbReference>
<dbReference type="InterPro" id="IPR001611">
    <property type="entry name" value="Leu-rich_rpt"/>
</dbReference>
<evidence type="ECO:0000256" key="4">
    <source>
        <dbReference type="ARBA" id="ARBA00022527"/>
    </source>
</evidence>
<dbReference type="InterPro" id="IPR000719">
    <property type="entry name" value="Prot_kinase_dom"/>
</dbReference>
<evidence type="ECO:0000256" key="17">
    <source>
        <dbReference type="SAM" id="MobiDB-lite"/>
    </source>
</evidence>
<evidence type="ECO:0000256" key="9">
    <source>
        <dbReference type="ARBA" id="ARBA00022737"/>
    </source>
</evidence>
<evidence type="ECO:0000256" key="14">
    <source>
        <dbReference type="ARBA" id="ARBA00023136"/>
    </source>
</evidence>
<dbReference type="InterPro" id="IPR055414">
    <property type="entry name" value="LRR_R13L4/SHOC2-like"/>
</dbReference>
<dbReference type="Pfam" id="PF08263">
    <property type="entry name" value="LRRNT_2"/>
    <property type="match status" value="1"/>
</dbReference>
<organism evidence="20 21">
    <name type="scientific">Digitaria exilis</name>
    <dbReference type="NCBI Taxonomy" id="1010633"/>
    <lineage>
        <taxon>Eukaryota</taxon>
        <taxon>Viridiplantae</taxon>
        <taxon>Streptophyta</taxon>
        <taxon>Embryophyta</taxon>
        <taxon>Tracheophyta</taxon>
        <taxon>Spermatophyta</taxon>
        <taxon>Magnoliopsida</taxon>
        <taxon>Liliopsida</taxon>
        <taxon>Poales</taxon>
        <taxon>Poaceae</taxon>
        <taxon>PACMAD clade</taxon>
        <taxon>Panicoideae</taxon>
        <taxon>Panicodae</taxon>
        <taxon>Paniceae</taxon>
        <taxon>Anthephorinae</taxon>
        <taxon>Digitaria</taxon>
    </lineage>
</organism>
<dbReference type="GO" id="GO:0033612">
    <property type="term" value="F:receptor serine/threonine kinase binding"/>
    <property type="evidence" value="ECO:0007669"/>
    <property type="project" value="TreeGrafter"/>
</dbReference>
<feature type="region of interest" description="Disordered" evidence="17">
    <location>
        <begin position="1017"/>
        <end position="1070"/>
    </location>
</feature>
<evidence type="ECO:0000256" key="7">
    <source>
        <dbReference type="ARBA" id="ARBA00022692"/>
    </source>
</evidence>
<dbReference type="SMART" id="SM00220">
    <property type="entry name" value="S_TKc"/>
    <property type="match status" value="1"/>
</dbReference>
<evidence type="ECO:0000256" key="12">
    <source>
        <dbReference type="ARBA" id="ARBA00022840"/>
    </source>
</evidence>
<evidence type="ECO:0000256" key="13">
    <source>
        <dbReference type="ARBA" id="ARBA00022989"/>
    </source>
</evidence>
<dbReference type="EC" id="2.7.11.1" evidence="3"/>
<dbReference type="PANTHER" id="PTHR48056">
    <property type="entry name" value="LRR RECEPTOR-LIKE SERINE/THREONINE-PROTEIN KINASE-RELATED"/>
    <property type="match status" value="1"/>
</dbReference>
<keyword evidence="13" id="KW-1133">Transmembrane helix</keyword>
<dbReference type="GO" id="GO:0005524">
    <property type="term" value="F:ATP binding"/>
    <property type="evidence" value="ECO:0007669"/>
    <property type="project" value="UniProtKB-KW"/>
</dbReference>
<dbReference type="OrthoDB" id="759971at2759"/>